<feature type="region of interest" description="Disordered" evidence="1">
    <location>
        <begin position="51"/>
        <end position="133"/>
    </location>
</feature>
<evidence type="ECO:0000256" key="1">
    <source>
        <dbReference type="SAM" id="MobiDB-lite"/>
    </source>
</evidence>
<gene>
    <name evidence="2" type="ORF">E2C01_066817</name>
</gene>
<name>A0A5B7HUW0_PORTR</name>
<reference evidence="2 3" key="1">
    <citation type="submission" date="2019-05" db="EMBL/GenBank/DDBJ databases">
        <title>Another draft genome of Portunus trituberculatus and its Hox gene families provides insights of decapod evolution.</title>
        <authorList>
            <person name="Jeong J.-H."/>
            <person name="Song I."/>
            <person name="Kim S."/>
            <person name="Choi T."/>
            <person name="Kim D."/>
            <person name="Ryu S."/>
            <person name="Kim W."/>
        </authorList>
    </citation>
    <scope>NUCLEOTIDE SEQUENCE [LARGE SCALE GENOMIC DNA]</scope>
    <source>
        <tissue evidence="2">Muscle</tissue>
    </source>
</reference>
<feature type="compositionally biased region" description="Polar residues" evidence="1">
    <location>
        <begin position="100"/>
        <end position="112"/>
    </location>
</feature>
<sequence>MSDPDDKICRENDSLRKCPAEREPLLNPSVRLSEVINGVTAIIRRERVGRGSLKHRSRGSLRTAITRQANIGGAPRPTSLVPVPAAPPPGGGGGGGVAQHSANQVSRSDSSTPPKPLPRRPRPQRPSRVCILP</sequence>
<organism evidence="2 3">
    <name type="scientific">Portunus trituberculatus</name>
    <name type="common">Swimming crab</name>
    <name type="synonym">Neptunus trituberculatus</name>
    <dbReference type="NCBI Taxonomy" id="210409"/>
    <lineage>
        <taxon>Eukaryota</taxon>
        <taxon>Metazoa</taxon>
        <taxon>Ecdysozoa</taxon>
        <taxon>Arthropoda</taxon>
        <taxon>Crustacea</taxon>
        <taxon>Multicrustacea</taxon>
        <taxon>Malacostraca</taxon>
        <taxon>Eumalacostraca</taxon>
        <taxon>Eucarida</taxon>
        <taxon>Decapoda</taxon>
        <taxon>Pleocyemata</taxon>
        <taxon>Brachyura</taxon>
        <taxon>Eubrachyura</taxon>
        <taxon>Portunoidea</taxon>
        <taxon>Portunidae</taxon>
        <taxon>Portuninae</taxon>
        <taxon>Portunus</taxon>
    </lineage>
</organism>
<dbReference type="OrthoDB" id="6022242at2759"/>
<keyword evidence="3" id="KW-1185">Reference proteome</keyword>
<dbReference type="Proteomes" id="UP000324222">
    <property type="component" value="Unassembled WGS sequence"/>
</dbReference>
<proteinExistence type="predicted"/>
<protein>
    <submittedName>
        <fullName evidence="2">Uncharacterized protein</fullName>
    </submittedName>
</protein>
<dbReference type="EMBL" id="VSRR010034857">
    <property type="protein sequence ID" value="MPC72508.1"/>
    <property type="molecule type" value="Genomic_DNA"/>
</dbReference>
<dbReference type="AlphaFoldDB" id="A0A5B7HUW0"/>
<accession>A0A5B7HUW0</accession>
<evidence type="ECO:0000313" key="3">
    <source>
        <dbReference type="Proteomes" id="UP000324222"/>
    </source>
</evidence>
<comment type="caution">
    <text evidence="2">The sequence shown here is derived from an EMBL/GenBank/DDBJ whole genome shotgun (WGS) entry which is preliminary data.</text>
</comment>
<evidence type="ECO:0000313" key="2">
    <source>
        <dbReference type="EMBL" id="MPC72508.1"/>
    </source>
</evidence>